<keyword evidence="8" id="KW-0808">Transferase</keyword>
<evidence type="ECO:0000313" key="12">
    <source>
        <dbReference type="Proteomes" id="UP000801492"/>
    </source>
</evidence>
<evidence type="ECO:0000256" key="3">
    <source>
        <dbReference type="ARBA" id="ARBA00022759"/>
    </source>
</evidence>
<dbReference type="PROSITE" id="PS50994">
    <property type="entry name" value="INTEGRASE"/>
    <property type="match status" value="1"/>
</dbReference>
<keyword evidence="4" id="KW-0378">Hydrolase</keyword>
<dbReference type="GO" id="GO:0004519">
    <property type="term" value="F:endonuclease activity"/>
    <property type="evidence" value="ECO:0007669"/>
    <property type="project" value="UniProtKB-KW"/>
</dbReference>
<organism evidence="11 12">
    <name type="scientific">Ignelater luminosus</name>
    <name type="common">Cucubano</name>
    <name type="synonym">Pyrophorus luminosus</name>
    <dbReference type="NCBI Taxonomy" id="2038154"/>
    <lineage>
        <taxon>Eukaryota</taxon>
        <taxon>Metazoa</taxon>
        <taxon>Ecdysozoa</taxon>
        <taxon>Arthropoda</taxon>
        <taxon>Hexapoda</taxon>
        <taxon>Insecta</taxon>
        <taxon>Pterygota</taxon>
        <taxon>Neoptera</taxon>
        <taxon>Endopterygota</taxon>
        <taxon>Coleoptera</taxon>
        <taxon>Polyphaga</taxon>
        <taxon>Elateriformia</taxon>
        <taxon>Elateroidea</taxon>
        <taxon>Elateridae</taxon>
        <taxon>Agrypninae</taxon>
        <taxon>Pyrophorini</taxon>
        <taxon>Ignelater</taxon>
    </lineage>
</organism>
<evidence type="ECO:0000256" key="8">
    <source>
        <dbReference type="ARBA" id="ARBA00022932"/>
    </source>
</evidence>
<keyword evidence="2" id="KW-0479">Metal-binding</keyword>
<dbReference type="InterPro" id="IPR036397">
    <property type="entry name" value="RNaseH_sf"/>
</dbReference>
<keyword evidence="9" id="KW-0233">DNA recombination</keyword>
<dbReference type="GO" id="GO:0003887">
    <property type="term" value="F:DNA-directed DNA polymerase activity"/>
    <property type="evidence" value="ECO:0007669"/>
    <property type="project" value="UniProtKB-KW"/>
</dbReference>
<keyword evidence="1" id="KW-0540">Nuclease</keyword>
<keyword evidence="5" id="KW-0460">Magnesium</keyword>
<sequence length="159" mass="18589">MEIPEINAIDNTLQLYNERWSHYGNQHVRALLRRNTCCEPCIYSKAHRLLFDQKEKSTAPGELLSAEVRCLFAESFTKKKYLRLVIFKDSYTKFRYGCLVREKSEAKDKLREMLQHTKTLGHPIKEILSDNGDEFDNQEMREILSNAGVIQTLTTLYTP</sequence>
<dbReference type="InterPro" id="IPR012337">
    <property type="entry name" value="RNaseH-like_sf"/>
</dbReference>
<comment type="caution">
    <text evidence="11">The sequence shown here is derived from an EMBL/GenBank/DDBJ whole genome shotgun (WGS) entry which is preliminary data.</text>
</comment>
<dbReference type="Gene3D" id="3.30.420.10">
    <property type="entry name" value="Ribonuclease H-like superfamily/Ribonuclease H"/>
    <property type="match status" value="1"/>
</dbReference>
<dbReference type="SUPFAM" id="SSF53098">
    <property type="entry name" value="Ribonuclease H-like"/>
    <property type="match status" value="1"/>
</dbReference>
<evidence type="ECO:0000256" key="5">
    <source>
        <dbReference type="ARBA" id="ARBA00022842"/>
    </source>
</evidence>
<evidence type="ECO:0000256" key="9">
    <source>
        <dbReference type="ARBA" id="ARBA00023172"/>
    </source>
</evidence>
<dbReference type="GO" id="GO:0006310">
    <property type="term" value="P:DNA recombination"/>
    <property type="evidence" value="ECO:0007669"/>
    <property type="project" value="UniProtKB-KW"/>
</dbReference>
<evidence type="ECO:0000259" key="10">
    <source>
        <dbReference type="PROSITE" id="PS50994"/>
    </source>
</evidence>
<dbReference type="OrthoDB" id="6750752at2759"/>
<evidence type="ECO:0000256" key="2">
    <source>
        <dbReference type="ARBA" id="ARBA00022723"/>
    </source>
</evidence>
<evidence type="ECO:0000313" key="11">
    <source>
        <dbReference type="EMBL" id="KAF2886034.1"/>
    </source>
</evidence>
<dbReference type="GO" id="GO:0015074">
    <property type="term" value="P:DNA integration"/>
    <property type="evidence" value="ECO:0007669"/>
    <property type="project" value="UniProtKB-KW"/>
</dbReference>
<dbReference type="GO" id="GO:0046872">
    <property type="term" value="F:metal ion binding"/>
    <property type="evidence" value="ECO:0007669"/>
    <property type="project" value="UniProtKB-KW"/>
</dbReference>
<dbReference type="EMBL" id="VTPC01088862">
    <property type="protein sequence ID" value="KAF2886034.1"/>
    <property type="molecule type" value="Genomic_DNA"/>
</dbReference>
<dbReference type="PANTHER" id="PTHR42648">
    <property type="entry name" value="TRANSPOSASE, PUTATIVE-RELATED"/>
    <property type="match status" value="1"/>
</dbReference>
<keyword evidence="12" id="KW-1185">Reference proteome</keyword>
<keyword evidence="3" id="KW-0255">Endonuclease</keyword>
<accession>A0A8K0G4U5</accession>
<evidence type="ECO:0000256" key="4">
    <source>
        <dbReference type="ARBA" id="ARBA00022801"/>
    </source>
</evidence>
<evidence type="ECO:0000256" key="1">
    <source>
        <dbReference type="ARBA" id="ARBA00022722"/>
    </source>
</evidence>
<dbReference type="GO" id="GO:0003964">
    <property type="term" value="F:RNA-directed DNA polymerase activity"/>
    <property type="evidence" value="ECO:0007669"/>
    <property type="project" value="UniProtKB-KW"/>
</dbReference>
<protein>
    <recommendedName>
        <fullName evidence="10">Integrase catalytic domain-containing protein</fullName>
    </recommendedName>
</protein>
<keyword evidence="8" id="KW-0239">DNA-directed DNA polymerase</keyword>
<dbReference type="InterPro" id="IPR039537">
    <property type="entry name" value="Retrotran_Ty1/copia-like"/>
</dbReference>
<dbReference type="AlphaFoldDB" id="A0A8K0G4U5"/>
<dbReference type="GO" id="GO:0003676">
    <property type="term" value="F:nucleic acid binding"/>
    <property type="evidence" value="ECO:0007669"/>
    <property type="project" value="InterPro"/>
</dbReference>
<dbReference type="PANTHER" id="PTHR42648:SF11">
    <property type="entry name" value="TRANSPOSON TY4-P GAG-POL POLYPROTEIN"/>
    <property type="match status" value="1"/>
</dbReference>
<reference evidence="11" key="1">
    <citation type="submission" date="2019-08" db="EMBL/GenBank/DDBJ databases">
        <title>The genome of the North American firefly Photinus pyralis.</title>
        <authorList>
            <consortium name="Photinus pyralis genome working group"/>
            <person name="Fallon T.R."/>
            <person name="Sander Lower S.E."/>
            <person name="Weng J.-K."/>
        </authorList>
    </citation>
    <scope>NUCLEOTIDE SEQUENCE</scope>
    <source>
        <strain evidence="11">TRF0915ILg1</strain>
        <tissue evidence="11">Whole body</tissue>
    </source>
</reference>
<dbReference type="GO" id="GO:0016787">
    <property type="term" value="F:hydrolase activity"/>
    <property type="evidence" value="ECO:0007669"/>
    <property type="project" value="UniProtKB-KW"/>
</dbReference>
<gene>
    <name evidence="11" type="ORF">ILUMI_20139</name>
</gene>
<evidence type="ECO:0000256" key="6">
    <source>
        <dbReference type="ARBA" id="ARBA00022908"/>
    </source>
</evidence>
<evidence type="ECO:0000256" key="7">
    <source>
        <dbReference type="ARBA" id="ARBA00022918"/>
    </source>
</evidence>
<proteinExistence type="predicted"/>
<keyword evidence="6" id="KW-0229">DNA integration</keyword>
<dbReference type="Pfam" id="PF00665">
    <property type="entry name" value="rve"/>
    <property type="match status" value="1"/>
</dbReference>
<dbReference type="InterPro" id="IPR001584">
    <property type="entry name" value="Integrase_cat-core"/>
</dbReference>
<keyword evidence="8" id="KW-0548">Nucleotidyltransferase</keyword>
<feature type="domain" description="Integrase catalytic" evidence="10">
    <location>
        <begin position="56"/>
        <end position="159"/>
    </location>
</feature>
<keyword evidence="7" id="KW-0695">RNA-directed DNA polymerase</keyword>
<name>A0A8K0G4U5_IGNLU</name>
<dbReference type="Proteomes" id="UP000801492">
    <property type="component" value="Unassembled WGS sequence"/>
</dbReference>